<reference evidence="1 2" key="1">
    <citation type="submission" date="2015-04" db="EMBL/GenBank/DDBJ databases">
        <title>The complete genome sequence of the rumen methanogen Methanobrevibacter millerae SM9.</title>
        <authorList>
            <person name="Leahy S.C."/>
            <person name="Kelly W.J."/>
            <person name="Pacheco D.M."/>
            <person name="Li D."/>
            <person name="Altermann E."/>
            <person name="Attwood G.T."/>
        </authorList>
    </citation>
    <scope>NUCLEOTIDE SEQUENCE [LARGE SCALE GENOMIC DNA]</scope>
    <source>
        <strain evidence="1 2">SM9</strain>
    </source>
</reference>
<dbReference type="PATRIC" id="fig|230361.4.peg.1506"/>
<evidence type="ECO:0000313" key="2">
    <source>
        <dbReference type="Proteomes" id="UP000067738"/>
    </source>
</evidence>
<gene>
    <name evidence="1" type="ORF">sm9_1460</name>
</gene>
<dbReference type="Proteomes" id="UP000067738">
    <property type="component" value="Chromosome"/>
</dbReference>
<organism evidence="1 2">
    <name type="scientific">Methanobrevibacter millerae</name>
    <dbReference type="NCBI Taxonomy" id="230361"/>
    <lineage>
        <taxon>Archaea</taxon>
        <taxon>Methanobacteriati</taxon>
        <taxon>Methanobacteriota</taxon>
        <taxon>Methanomada group</taxon>
        <taxon>Methanobacteria</taxon>
        <taxon>Methanobacteriales</taxon>
        <taxon>Methanobacteriaceae</taxon>
        <taxon>Methanobrevibacter</taxon>
    </lineage>
</organism>
<dbReference type="EMBL" id="CP011266">
    <property type="protein sequence ID" value="ALT69241.1"/>
    <property type="molecule type" value="Genomic_DNA"/>
</dbReference>
<proteinExistence type="predicted"/>
<dbReference type="GeneID" id="26736406"/>
<accession>A0A0U3DS59</accession>
<dbReference type="KEGG" id="mmil:sm9_1460"/>
<keyword evidence="2" id="KW-1185">Reference proteome</keyword>
<protein>
    <submittedName>
        <fullName evidence="1">Uncharacterized protein</fullName>
    </submittedName>
</protein>
<dbReference type="RefSeq" id="WP_157064701.1">
    <property type="nucleotide sequence ID" value="NZ_CP011266.1"/>
</dbReference>
<dbReference type="AlphaFoldDB" id="A0A0U3DS59"/>
<evidence type="ECO:0000313" key="1">
    <source>
        <dbReference type="EMBL" id="ALT69241.1"/>
    </source>
</evidence>
<name>A0A0U3DS59_9EURY</name>
<sequence length="52" mass="5962">MIKSILLPINIAWFLNFIYNITIETEFITGNETLWSSQKVIAEIFGTISSHC</sequence>